<dbReference type="Gene3D" id="1.10.3920.10">
    <property type="entry name" value="PA2201 C-terminal domain-like"/>
    <property type="match status" value="1"/>
</dbReference>
<dbReference type="AlphaFoldDB" id="A0A5D4RVG0"/>
<accession>A0A5D4RVG0</accession>
<evidence type="ECO:0000313" key="3">
    <source>
        <dbReference type="EMBL" id="TYS54920.1"/>
    </source>
</evidence>
<dbReference type="Pfam" id="PF08928">
    <property type="entry name" value="PoNi_N"/>
    <property type="match status" value="1"/>
</dbReference>
<dbReference type="InterPro" id="IPR015024">
    <property type="entry name" value="PoNi_N"/>
</dbReference>
<evidence type="ECO:0000259" key="2">
    <source>
        <dbReference type="Pfam" id="PF08929"/>
    </source>
</evidence>
<protein>
    <submittedName>
        <fullName evidence="3">DUF1911 domain-containing protein</fullName>
    </submittedName>
</protein>
<dbReference type="RefSeq" id="WP_187443056.1">
    <property type="nucleotide sequence ID" value="NZ_CP197480.1"/>
</dbReference>
<dbReference type="SUPFAM" id="SSF140731">
    <property type="entry name" value="PA2201 C-terminal domain-like"/>
    <property type="match status" value="1"/>
</dbReference>
<name>A0A5D4RVG0_9BACI</name>
<evidence type="ECO:0000259" key="1">
    <source>
        <dbReference type="Pfam" id="PF08928"/>
    </source>
</evidence>
<dbReference type="Pfam" id="PF08929">
    <property type="entry name" value="PoNi_C"/>
    <property type="match status" value="1"/>
</dbReference>
<organism evidence="3 4">
    <name type="scientific">Rossellomorea marisflavi</name>
    <dbReference type="NCBI Taxonomy" id="189381"/>
    <lineage>
        <taxon>Bacteria</taxon>
        <taxon>Bacillati</taxon>
        <taxon>Bacillota</taxon>
        <taxon>Bacilli</taxon>
        <taxon>Bacillales</taxon>
        <taxon>Bacillaceae</taxon>
        <taxon>Rossellomorea</taxon>
    </lineage>
</organism>
<feature type="domain" description="PoNi C-terminal" evidence="2">
    <location>
        <begin position="137"/>
        <end position="244"/>
    </location>
</feature>
<evidence type="ECO:0000313" key="4">
    <source>
        <dbReference type="Proteomes" id="UP000322997"/>
    </source>
</evidence>
<sequence length="248" mass="29643">MGKLISRRENIEMRDMRRGIDYFQKYLENETRKILKYKDMAEKVKRERGEEDTGLKRAYIIIQNSYFNKLNCLYSMGAPIEDIQRLYSEMVQIMNKEWNKESGYVRLVWMLSIGNMINVPDHDVNQLRELVVRSHLKDYLVDFLLNDNNKILDRTTPSFMFSDPYSILYEVIHASSENEAIEKLKCYLESKWYPGHEDTGWYDSHKSQHDTYNGYWSYESGAIVKILKLDDTALKDTPYYPYDMVHFK</sequence>
<dbReference type="Proteomes" id="UP000322997">
    <property type="component" value="Unassembled WGS sequence"/>
</dbReference>
<dbReference type="InterPro" id="IPR015025">
    <property type="entry name" value="PoNi_C"/>
</dbReference>
<gene>
    <name evidence="3" type="ORF">FZC83_08195</name>
</gene>
<dbReference type="InterPro" id="IPR028983">
    <property type="entry name" value="PA2201-like_C"/>
</dbReference>
<proteinExistence type="predicted"/>
<feature type="domain" description="PoNi N-terminal" evidence="1">
    <location>
        <begin position="22"/>
        <end position="127"/>
    </location>
</feature>
<comment type="caution">
    <text evidence="3">The sequence shown here is derived from an EMBL/GenBank/DDBJ whole genome shotgun (WGS) entry which is preliminary data.</text>
</comment>
<reference evidence="3 4" key="1">
    <citation type="submission" date="2019-08" db="EMBL/GenBank/DDBJ databases">
        <title>Bacillus genomes from the desert of Cuatro Cienegas, Coahuila.</title>
        <authorList>
            <person name="Olmedo-Alvarez G."/>
        </authorList>
    </citation>
    <scope>NUCLEOTIDE SEQUENCE [LARGE SCALE GENOMIC DNA]</scope>
    <source>
        <strain evidence="3 4">CH108_3D</strain>
    </source>
</reference>
<dbReference type="EMBL" id="VTEQ01000002">
    <property type="protein sequence ID" value="TYS54920.1"/>
    <property type="molecule type" value="Genomic_DNA"/>
</dbReference>